<protein>
    <recommendedName>
        <fullName evidence="3">DUF885 domain-containing protein</fullName>
    </recommendedName>
</protein>
<accession>A0AAQ4F0C5</accession>
<reference evidence="1 2" key="1">
    <citation type="journal article" date="2023" name="Arcadia Sci">
        <title>De novo assembly of a long-read Amblyomma americanum tick genome.</title>
        <authorList>
            <person name="Chou S."/>
            <person name="Poskanzer K.E."/>
            <person name="Rollins M."/>
            <person name="Thuy-Boun P.S."/>
        </authorList>
    </citation>
    <scope>NUCLEOTIDE SEQUENCE [LARGE SCALE GENOMIC DNA]</scope>
    <source>
        <strain evidence="1">F_SG_1</strain>
        <tissue evidence="1">Salivary glands</tissue>
    </source>
</reference>
<gene>
    <name evidence="1" type="ORF">V5799_018112</name>
</gene>
<evidence type="ECO:0000313" key="1">
    <source>
        <dbReference type="EMBL" id="KAK8780547.1"/>
    </source>
</evidence>
<evidence type="ECO:0000313" key="2">
    <source>
        <dbReference type="Proteomes" id="UP001321473"/>
    </source>
</evidence>
<comment type="caution">
    <text evidence="1">The sequence shown here is derived from an EMBL/GenBank/DDBJ whole genome shotgun (WGS) entry which is preliminary data.</text>
</comment>
<name>A0AAQ4F0C5_AMBAM</name>
<proteinExistence type="predicted"/>
<dbReference type="EMBL" id="JARKHS020008698">
    <property type="protein sequence ID" value="KAK8780547.1"/>
    <property type="molecule type" value="Genomic_DNA"/>
</dbReference>
<keyword evidence="2" id="KW-1185">Reference proteome</keyword>
<dbReference type="Pfam" id="PF05960">
    <property type="entry name" value="DUF885"/>
    <property type="match status" value="1"/>
</dbReference>
<dbReference type="AlphaFoldDB" id="A0AAQ4F0C5"/>
<dbReference type="PANTHER" id="PTHR33361">
    <property type="entry name" value="GLR0591 PROTEIN"/>
    <property type="match status" value="1"/>
</dbReference>
<dbReference type="InterPro" id="IPR010281">
    <property type="entry name" value="DUF885"/>
</dbReference>
<dbReference type="PANTHER" id="PTHR33361:SF2">
    <property type="entry name" value="DUF885 DOMAIN-CONTAINING PROTEIN"/>
    <property type="match status" value="1"/>
</dbReference>
<evidence type="ECO:0008006" key="3">
    <source>
        <dbReference type="Google" id="ProtNLM"/>
    </source>
</evidence>
<sequence length="635" mass="72783">MLATISPYVYKAIVGYYSDRPEAMAAQLFEEFWQWRLEDSPEFATMVGFHGYDHLLESYSLQSFRDRREHIAFCIVPSSGSALMGLCMLLTCSDRCISVKPSTHPEDKVQYFLKKAKELPKTEDQWLMSSLNILIAGLEGYLRGLDTDGHLYPISFIEGVHVDIFQTIDYMVFNTVDDFRKLLSRYEKLPKQLEEIVDLMKEGIRLKKTMHAVSMKGVLDRLNSFEGPAEKSEFFKRFEKYPDAISEQEREVLKQDARKVIEASVLPAFKQLKKFIQNEYMPHLRHEIAATSLPNGEAYYKECLQYHLELDLNPLEVHQLGLNEVERISSAMKQIIKSLGSEASPKEFSEALRNDSSFLCKSSKEVVQIYEQLLDEEINPKLLTIFPSVPKSPLRVQLQDASKSSGPCAMYIQGTPDFSRPGIFYVNAADLSRSPKYLMPTLALHEGNPGHHLQGSYAMELPGMPPFRSNIEDRRYNDGPVHFPLHTAYVEGWGLYSEYLGYELGVYKTLHEKFGHLTQEMLRACRLVVDTGMHALGWSREKAVQYLLEHTSSSLGEVESEIDRYITWPGQACAYKVGELKIKQLRKKAEDILGVKFDIRAFHKVVLDNPGALTHLEKQVDKYIEETRKNQGREL</sequence>
<dbReference type="Proteomes" id="UP001321473">
    <property type="component" value="Unassembled WGS sequence"/>
</dbReference>
<organism evidence="1 2">
    <name type="scientific">Amblyomma americanum</name>
    <name type="common">Lone star tick</name>
    <dbReference type="NCBI Taxonomy" id="6943"/>
    <lineage>
        <taxon>Eukaryota</taxon>
        <taxon>Metazoa</taxon>
        <taxon>Ecdysozoa</taxon>
        <taxon>Arthropoda</taxon>
        <taxon>Chelicerata</taxon>
        <taxon>Arachnida</taxon>
        <taxon>Acari</taxon>
        <taxon>Parasitiformes</taxon>
        <taxon>Ixodida</taxon>
        <taxon>Ixodoidea</taxon>
        <taxon>Ixodidae</taxon>
        <taxon>Amblyomminae</taxon>
        <taxon>Amblyomma</taxon>
    </lineage>
</organism>